<dbReference type="SUPFAM" id="SSF51735">
    <property type="entry name" value="NAD(P)-binding Rossmann-fold domains"/>
    <property type="match status" value="1"/>
</dbReference>
<keyword evidence="3" id="KW-1185">Reference proteome</keyword>
<dbReference type="Pfam" id="PF03447">
    <property type="entry name" value="NAD_binding_3"/>
    <property type="match status" value="1"/>
</dbReference>
<evidence type="ECO:0000313" key="2">
    <source>
        <dbReference type="EMBL" id="SEG34389.1"/>
    </source>
</evidence>
<dbReference type="Proteomes" id="UP000236743">
    <property type="component" value="Unassembled WGS sequence"/>
</dbReference>
<dbReference type="InterPro" id="IPR048423">
    <property type="entry name" value="DRL_cat"/>
</dbReference>
<evidence type="ECO:0000259" key="1">
    <source>
        <dbReference type="SMART" id="SM00858"/>
    </source>
</evidence>
<gene>
    <name evidence="2" type="ORF">SAMN04488115_104383</name>
</gene>
<dbReference type="GO" id="GO:0050661">
    <property type="term" value="F:NADP binding"/>
    <property type="evidence" value="ECO:0007669"/>
    <property type="project" value="InterPro"/>
</dbReference>
<dbReference type="RefSeq" id="WP_103872801.1">
    <property type="nucleotide sequence ID" value="NZ_FNUY01000004.1"/>
</dbReference>
<dbReference type="Pfam" id="PF21135">
    <property type="entry name" value="DRL_cat"/>
    <property type="match status" value="1"/>
</dbReference>
<dbReference type="GO" id="GO:0016491">
    <property type="term" value="F:oxidoreductase activity"/>
    <property type="evidence" value="ECO:0007669"/>
    <property type="project" value="InterPro"/>
</dbReference>
<dbReference type="Pfam" id="PF08666">
    <property type="entry name" value="SAF"/>
    <property type="match status" value="1"/>
</dbReference>
<dbReference type="CDD" id="cd11616">
    <property type="entry name" value="SAF_DH_OX_like"/>
    <property type="match status" value="1"/>
</dbReference>
<name>A0A1H5ZD31_9HYPH</name>
<organism evidence="2 3">
    <name type="scientific">Bosea lathyri</name>
    <dbReference type="NCBI Taxonomy" id="1036778"/>
    <lineage>
        <taxon>Bacteria</taxon>
        <taxon>Pseudomonadati</taxon>
        <taxon>Pseudomonadota</taxon>
        <taxon>Alphaproteobacteria</taxon>
        <taxon>Hyphomicrobiales</taxon>
        <taxon>Boseaceae</taxon>
        <taxon>Bosea</taxon>
    </lineage>
</organism>
<dbReference type="InterPro" id="IPR013974">
    <property type="entry name" value="SAF"/>
</dbReference>
<sequence>MAAIHSPSPTGAPIAAGLSLAEALEHRQKTGKPVRVGLIGAGQMGTDIVVQVAQMQGIEIAAVADIAPDRVSQAAALAGQEVDIVSDNAGLEAAGRRGRIAATNSLDLICRSPAIDVIIDATGNPEAGSRVALTAIAARKHIVMMNVEADITIGSYLAVEAAKAGVVYTLGAGDEPAAAMELINFVRAMGYPVVAAGKGKNNPFRIDAVPADYVEEATRRNMNPRMLVEFVDGSKTMVEMVAIANACGFVPDIPGMHGPAAPRAELQDYFCPKEEGGLLSNKGVVDFSVAKGVAPGVFVIAEMRHPRVRERMSDLHLGPGPYYSFFRPYHLTSLEVPLSAAAAVLFGQSHMRPLPVPTAEVGCVAKRDLAVGETLDAIGEYGYRGFALSRVDSLARKALPIGLAQGATMTRPVRKGELITLADAAPDERLKIVEVRRAQEAMIAALGQGASA</sequence>
<dbReference type="Gene3D" id="3.40.50.720">
    <property type="entry name" value="NAD(P)-binding Rossmann-like Domain"/>
    <property type="match status" value="1"/>
</dbReference>
<dbReference type="EMBL" id="FNUY01000004">
    <property type="protein sequence ID" value="SEG34389.1"/>
    <property type="molecule type" value="Genomic_DNA"/>
</dbReference>
<dbReference type="PANTHER" id="PTHR37850:SF2">
    <property type="entry name" value="SAF DOMAIN PROTEIN"/>
    <property type="match status" value="1"/>
</dbReference>
<feature type="domain" description="SAF" evidence="1">
    <location>
        <begin position="360"/>
        <end position="425"/>
    </location>
</feature>
<dbReference type="OrthoDB" id="9777844at2"/>
<dbReference type="PANTHER" id="PTHR37850">
    <property type="entry name" value="STRU PROTEIN"/>
    <property type="match status" value="1"/>
</dbReference>
<evidence type="ECO:0000313" key="3">
    <source>
        <dbReference type="Proteomes" id="UP000236743"/>
    </source>
</evidence>
<protein>
    <submittedName>
        <fullName evidence="2">Predicted homoserine dehydrogenase, contains C-terminal SAF domain</fullName>
    </submittedName>
</protein>
<dbReference type="InterPro" id="IPR036291">
    <property type="entry name" value="NAD(P)-bd_dom_sf"/>
</dbReference>
<dbReference type="InterPro" id="IPR005106">
    <property type="entry name" value="Asp/hSer_DH_NAD-bd"/>
</dbReference>
<accession>A0A1H5ZD31</accession>
<dbReference type="SMART" id="SM00858">
    <property type="entry name" value="SAF"/>
    <property type="match status" value="1"/>
</dbReference>
<reference evidence="2 3" key="1">
    <citation type="submission" date="2016-10" db="EMBL/GenBank/DDBJ databases">
        <authorList>
            <person name="de Groot N.N."/>
        </authorList>
    </citation>
    <scope>NUCLEOTIDE SEQUENCE [LARGE SCALE GENOMIC DNA]</scope>
    <source>
        <strain evidence="2 3">DSM 26656</strain>
    </source>
</reference>
<proteinExistence type="predicted"/>
<dbReference type="AlphaFoldDB" id="A0A1H5ZD31"/>